<organism evidence="23 24">
    <name type="scientific">Caenorhabditis bovis</name>
    <dbReference type="NCBI Taxonomy" id="2654633"/>
    <lineage>
        <taxon>Eukaryota</taxon>
        <taxon>Metazoa</taxon>
        <taxon>Ecdysozoa</taxon>
        <taxon>Nematoda</taxon>
        <taxon>Chromadorea</taxon>
        <taxon>Rhabditida</taxon>
        <taxon>Rhabditina</taxon>
        <taxon>Rhabditomorpha</taxon>
        <taxon>Rhabditoidea</taxon>
        <taxon>Rhabditidae</taxon>
        <taxon>Peloderinae</taxon>
        <taxon>Caenorhabditis</taxon>
    </lineage>
</organism>
<comment type="catalytic activity">
    <reaction evidence="14">
        <text>(R)-4'-phosphopantetheine + ATP + H(+) = 3'-dephospho-CoA + diphosphate</text>
        <dbReference type="Rhea" id="RHEA:19801"/>
        <dbReference type="ChEBI" id="CHEBI:15378"/>
        <dbReference type="ChEBI" id="CHEBI:30616"/>
        <dbReference type="ChEBI" id="CHEBI:33019"/>
        <dbReference type="ChEBI" id="CHEBI:57328"/>
        <dbReference type="ChEBI" id="CHEBI:61723"/>
        <dbReference type="EC" id="2.7.7.3"/>
    </reaction>
    <physiologicalReaction direction="left-to-right" evidence="14">
        <dbReference type="Rhea" id="RHEA:19802"/>
    </physiologicalReaction>
</comment>
<evidence type="ECO:0000256" key="14">
    <source>
        <dbReference type="ARBA" id="ARBA00051310"/>
    </source>
</evidence>
<dbReference type="PANTHER" id="PTHR10695:SF46">
    <property type="entry name" value="BIFUNCTIONAL COENZYME A SYNTHASE-RELATED"/>
    <property type="match status" value="1"/>
</dbReference>
<name>A0A8S1EXZ7_9PELO</name>
<proteinExistence type="inferred from homology"/>
<evidence type="ECO:0000256" key="16">
    <source>
        <dbReference type="ARBA" id="ARBA00059677"/>
    </source>
</evidence>
<evidence type="ECO:0000256" key="9">
    <source>
        <dbReference type="ARBA" id="ARBA00022741"/>
    </source>
</evidence>
<dbReference type="Gene3D" id="3.40.50.620">
    <property type="entry name" value="HUPs"/>
    <property type="match status" value="1"/>
</dbReference>
<dbReference type="Pfam" id="PF01121">
    <property type="entry name" value="CoaE"/>
    <property type="match status" value="1"/>
</dbReference>
<keyword evidence="5" id="KW-0963">Cytoplasm</keyword>
<dbReference type="NCBIfam" id="TIGR00152">
    <property type="entry name" value="dephospho-CoA kinase"/>
    <property type="match status" value="1"/>
</dbReference>
<keyword evidence="9" id="KW-0547">Nucleotide-binding</keyword>
<evidence type="ECO:0000256" key="21">
    <source>
        <dbReference type="ARBA" id="ARBA00067394"/>
    </source>
</evidence>
<evidence type="ECO:0000256" key="6">
    <source>
        <dbReference type="ARBA" id="ARBA00022553"/>
    </source>
</evidence>
<dbReference type="Proteomes" id="UP000494206">
    <property type="component" value="Unassembled WGS sequence"/>
</dbReference>
<comment type="catalytic activity">
    <reaction evidence="15">
        <text>3'-dephospho-CoA + ATP = ADP + CoA + H(+)</text>
        <dbReference type="Rhea" id="RHEA:18245"/>
        <dbReference type="ChEBI" id="CHEBI:15378"/>
        <dbReference type="ChEBI" id="CHEBI:30616"/>
        <dbReference type="ChEBI" id="CHEBI:57287"/>
        <dbReference type="ChEBI" id="CHEBI:57328"/>
        <dbReference type="ChEBI" id="CHEBI:456216"/>
        <dbReference type="EC" id="2.7.1.24"/>
    </reaction>
    <physiologicalReaction direction="left-to-right" evidence="15">
        <dbReference type="Rhea" id="RHEA:18246"/>
    </physiologicalReaction>
</comment>
<dbReference type="AlphaFoldDB" id="A0A8S1EXZ7"/>
<evidence type="ECO:0000256" key="4">
    <source>
        <dbReference type="ARBA" id="ARBA00012392"/>
    </source>
</evidence>
<dbReference type="EC" id="2.7.1.24" evidence="20"/>
<evidence type="ECO:0000256" key="3">
    <source>
        <dbReference type="ARBA" id="ARBA00011245"/>
    </source>
</evidence>
<dbReference type="PROSITE" id="PS51219">
    <property type="entry name" value="DPCK"/>
    <property type="match status" value="1"/>
</dbReference>
<gene>
    <name evidence="23" type="ORF">CBOVIS_LOCUS7204</name>
</gene>
<evidence type="ECO:0000259" key="22">
    <source>
        <dbReference type="Pfam" id="PF01467"/>
    </source>
</evidence>
<keyword evidence="12" id="KW-0496">Mitochondrion</keyword>
<reference evidence="23 24" key="1">
    <citation type="submission" date="2020-04" db="EMBL/GenBank/DDBJ databases">
        <authorList>
            <person name="Laetsch R D."/>
            <person name="Stevens L."/>
            <person name="Kumar S."/>
            <person name="Blaxter L. M."/>
        </authorList>
    </citation>
    <scope>NUCLEOTIDE SEQUENCE [LARGE SCALE GENOMIC DNA]</scope>
</reference>
<dbReference type="SUPFAM" id="SSF52540">
    <property type="entry name" value="P-loop containing nucleoside triphosphate hydrolases"/>
    <property type="match status" value="1"/>
</dbReference>
<dbReference type="FunFam" id="3.40.50.620:FF:000089">
    <property type="entry name" value="Bifunctional coenzyme A synthase"/>
    <property type="match status" value="1"/>
</dbReference>
<evidence type="ECO:0000256" key="13">
    <source>
        <dbReference type="ARBA" id="ARBA00023268"/>
    </source>
</evidence>
<evidence type="ECO:0000313" key="24">
    <source>
        <dbReference type="Proteomes" id="UP000494206"/>
    </source>
</evidence>
<dbReference type="HAMAP" id="MF_00376">
    <property type="entry name" value="Dephospho_CoA_kinase"/>
    <property type="match status" value="1"/>
</dbReference>
<keyword evidence="11" id="KW-0067">ATP-binding</keyword>
<dbReference type="Gene3D" id="3.40.50.300">
    <property type="entry name" value="P-loop containing nucleotide triphosphate hydrolases"/>
    <property type="match status" value="1"/>
</dbReference>
<keyword evidence="7" id="KW-0808">Transferase</keyword>
<dbReference type="GO" id="GO:0004140">
    <property type="term" value="F:dephospho-CoA kinase activity"/>
    <property type="evidence" value="ECO:0007669"/>
    <property type="project" value="UniProtKB-EC"/>
</dbReference>
<dbReference type="EC" id="2.7.7.3" evidence="4"/>
<dbReference type="GO" id="GO:0015937">
    <property type="term" value="P:coenzyme A biosynthetic process"/>
    <property type="evidence" value="ECO:0007669"/>
    <property type="project" value="InterPro"/>
</dbReference>
<evidence type="ECO:0000256" key="8">
    <source>
        <dbReference type="ARBA" id="ARBA00022695"/>
    </source>
</evidence>
<comment type="pathway">
    <text evidence="18">Cofactor biosynthesis; coenzyme A biosynthesis; CoA from (R)-pantothenate: step 5/5.</text>
</comment>
<sequence length="453" mass="50646">MTGKIGLLALSPRNIGNLKELLTTAASAVSNKLYIRFNPDQPRTDDVVGKIYLYSSSKCPKLDVRVLTKAQNPEDYALIGDVNPEETQSVTPKYKNIVLGGTFDRLHNGHKVLLTKAAEMASERVVVGVTEKNMILKKSLYEMIEPVEYRMEKVAEFVEDITFNVKCITEPIVDPFGPSTRMEDLEAIVVSRETIKGADAVNRKRDEKGMPQLDVIVVELVEGVDEILNETKISSSTKRREALGTYLRAPKHFERRPYVIGLTGGIASGKSSVAKYLKQKHGFDVIDCDQLAHSCYEPGSVLCQKIGETFGIDVVVDGVVDRKKLGSIVFGDSAKLHQLNQLVWPVVQERAMKLIEQSTSKVAVIEAAALIEAGWHRQLPEVWTVFIPPEETIRRVVDRDNVSEEQANARMASQITNKERIDNSNVVFCSLWDYTETRAQVDKAVKTLMERIQ</sequence>
<evidence type="ECO:0000256" key="19">
    <source>
        <dbReference type="ARBA" id="ARBA00061673"/>
    </source>
</evidence>
<evidence type="ECO:0000256" key="18">
    <source>
        <dbReference type="ARBA" id="ARBA00060696"/>
    </source>
</evidence>
<evidence type="ECO:0000256" key="12">
    <source>
        <dbReference type="ARBA" id="ARBA00023128"/>
    </source>
</evidence>
<dbReference type="GO" id="GO:0004595">
    <property type="term" value="F:pantetheine-phosphate adenylyltransferase activity"/>
    <property type="evidence" value="ECO:0007669"/>
    <property type="project" value="UniProtKB-EC"/>
</dbReference>
<evidence type="ECO:0000256" key="15">
    <source>
        <dbReference type="ARBA" id="ARBA00051912"/>
    </source>
</evidence>
<evidence type="ECO:0000256" key="7">
    <source>
        <dbReference type="ARBA" id="ARBA00022679"/>
    </source>
</evidence>
<evidence type="ECO:0000256" key="2">
    <source>
        <dbReference type="ARBA" id="ARBA00004496"/>
    </source>
</evidence>
<feature type="domain" description="Cytidyltransferase-like" evidence="22">
    <location>
        <begin position="98"/>
        <end position="240"/>
    </location>
</feature>
<evidence type="ECO:0000256" key="10">
    <source>
        <dbReference type="ARBA" id="ARBA00022777"/>
    </source>
</evidence>
<evidence type="ECO:0000256" key="20">
    <source>
        <dbReference type="ARBA" id="ARBA00066359"/>
    </source>
</evidence>
<dbReference type="PANTHER" id="PTHR10695">
    <property type="entry name" value="DEPHOSPHO-COA KINASE-RELATED"/>
    <property type="match status" value="1"/>
</dbReference>
<keyword evidence="6" id="KW-0597">Phosphoprotein</keyword>
<dbReference type="SUPFAM" id="SSF52374">
    <property type="entry name" value="Nucleotidylyl transferase"/>
    <property type="match status" value="1"/>
</dbReference>
<dbReference type="InterPro" id="IPR004821">
    <property type="entry name" value="Cyt_trans-like"/>
</dbReference>
<dbReference type="NCBIfam" id="TIGR00125">
    <property type="entry name" value="cyt_tran_rel"/>
    <property type="match status" value="1"/>
</dbReference>
<dbReference type="FunFam" id="3.40.50.300:FF:000899">
    <property type="entry name" value="Bifunctional coenzyme A synthase"/>
    <property type="match status" value="1"/>
</dbReference>
<evidence type="ECO:0000313" key="23">
    <source>
        <dbReference type="EMBL" id="CAB3404948.1"/>
    </source>
</evidence>
<dbReference type="GO" id="GO:0005524">
    <property type="term" value="F:ATP binding"/>
    <property type="evidence" value="ECO:0007669"/>
    <property type="project" value="UniProtKB-KW"/>
</dbReference>
<dbReference type="NCBIfam" id="NF001985">
    <property type="entry name" value="PRK00777.1"/>
    <property type="match status" value="1"/>
</dbReference>
<evidence type="ECO:0000256" key="1">
    <source>
        <dbReference type="ARBA" id="ARBA00004305"/>
    </source>
</evidence>
<dbReference type="EMBL" id="CADEPM010000004">
    <property type="protein sequence ID" value="CAB3404948.1"/>
    <property type="molecule type" value="Genomic_DNA"/>
</dbReference>
<keyword evidence="8" id="KW-0548">Nucleotidyltransferase</keyword>
<keyword evidence="10" id="KW-0418">Kinase</keyword>
<evidence type="ECO:0000256" key="5">
    <source>
        <dbReference type="ARBA" id="ARBA00022490"/>
    </source>
</evidence>
<comment type="subcellular location">
    <subcellularLocation>
        <location evidence="2">Cytoplasm</location>
    </subcellularLocation>
    <subcellularLocation>
        <location evidence="1">Mitochondrion matrix</location>
    </subcellularLocation>
</comment>
<dbReference type="InterPro" id="IPR027417">
    <property type="entry name" value="P-loop_NTPase"/>
</dbReference>
<comment type="subunit">
    <text evidence="3">Monomer.</text>
</comment>
<accession>A0A8S1EXZ7</accession>
<dbReference type="GO" id="GO:0005759">
    <property type="term" value="C:mitochondrial matrix"/>
    <property type="evidence" value="ECO:0007669"/>
    <property type="project" value="UniProtKB-SubCell"/>
</dbReference>
<keyword evidence="24" id="KW-1185">Reference proteome</keyword>
<comment type="similarity">
    <text evidence="19">In the central section; belongs to the eukaryotic CoaD family.</text>
</comment>
<dbReference type="Pfam" id="PF01467">
    <property type="entry name" value="CTP_transf_like"/>
    <property type="match status" value="1"/>
</dbReference>
<evidence type="ECO:0000256" key="17">
    <source>
        <dbReference type="ARBA" id="ARBA00060565"/>
    </source>
</evidence>
<dbReference type="CDD" id="cd02164">
    <property type="entry name" value="PPAT_CoAS"/>
    <property type="match status" value="1"/>
</dbReference>
<protein>
    <recommendedName>
        <fullName evidence="21">Bifunctional coenzyme A synthase</fullName>
        <ecNumber evidence="20">2.7.1.24</ecNumber>
        <ecNumber evidence="4">2.7.7.3</ecNumber>
    </recommendedName>
</protein>
<comment type="pathway">
    <text evidence="17">Cofactor biosynthesis; coenzyme A biosynthesis; CoA from (R)-pantothenate: step 4/5.</text>
</comment>
<dbReference type="OrthoDB" id="330671at2759"/>
<dbReference type="CDD" id="cd02022">
    <property type="entry name" value="DPCK"/>
    <property type="match status" value="1"/>
</dbReference>
<dbReference type="InterPro" id="IPR001977">
    <property type="entry name" value="Depp_CoAkinase"/>
</dbReference>
<keyword evidence="13" id="KW-0511">Multifunctional enzyme</keyword>
<evidence type="ECO:0000256" key="11">
    <source>
        <dbReference type="ARBA" id="ARBA00022840"/>
    </source>
</evidence>
<comment type="function">
    <text evidence="16">Bifunctional enzyme that catalyzes the fourth and fifth sequential steps of CoA biosynthetic pathway. The fourth reaction is catalyzed by the phosphopantetheine adenylyltransferase, coded by the coaD domain; the fifth reaction is catalyzed by the dephospho-CoA kinase, coded by the coaE domain. May act as a point of CoA biosynthesis regulation.</text>
</comment>
<comment type="caution">
    <text evidence="23">The sequence shown here is derived from an EMBL/GenBank/DDBJ whole genome shotgun (WGS) entry which is preliminary data.</text>
</comment>
<dbReference type="InterPro" id="IPR014729">
    <property type="entry name" value="Rossmann-like_a/b/a_fold"/>
</dbReference>